<evidence type="ECO:0000313" key="1">
    <source>
        <dbReference type="EMBL" id="KAJ5480219.1"/>
    </source>
</evidence>
<gene>
    <name evidence="1" type="ORF">N7530_005728</name>
</gene>
<reference evidence="1" key="1">
    <citation type="submission" date="2022-12" db="EMBL/GenBank/DDBJ databases">
        <authorList>
            <person name="Petersen C."/>
        </authorList>
    </citation>
    <scope>NUCLEOTIDE SEQUENCE</scope>
    <source>
        <strain evidence="1">IBT 17660</strain>
    </source>
</reference>
<comment type="caution">
    <text evidence="1">The sequence shown here is derived from an EMBL/GenBank/DDBJ whole genome shotgun (WGS) entry which is preliminary data.</text>
</comment>
<dbReference type="OrthoDB" id="10529173at2759"/>
<dbReference type="EMBL" id="JAPWDO010000003">
    <property type="protein sequence ID" value="KAJ5480219.1"/>
    <property type="molecule type" value="Genomic_DNA"/>
</dbReference>
<name>A0A9W9X0I5_9EURO</name>
<accession>A0A9W9X0I5</accession>
<protein>
    <submittedName>
        <fullName evidence="1">Uncharacterized protein</fullName>
    </submittedName>
</protein>
<dbReference type="Proteomes" id="UP001147760">
    <property type="component" value="Unassembled WGS sequence"/>
</dbReference>
<evidence type="ECO:0000313" key="2">
    <source>
        <dbReference type="Proteomes" id="UP001147760"/>
    </source>
</evidence>
<sequence length="131" mass="14437">MASHQHWHTASDATIASIRSTDSDMQIIEPSSSADGEITQYGTSGDGHPDSLVDCLRMQFPTALLNPASRSTAFVVHRRNQVDWAFCPCHRQYQSYKTGKMSTTGLKAGTMLWKCCAYAEPCAPLPSPWTK</sequence>
<keyword evidence="2" id="KW-1185">Reference proteome</keyword>
<reference evidence="1" key="2">
    <citation type="journal article" date="2023" name="IMA Fungus">
        <title>Comparative genomic study of the Penicillium genus elucidates a diverse pangenome and 15 lateral gene transfer events.</title>
        <authorList>
            <person name="Petersen C."/>
            <person name="Sorensen T."/>
            <person name="Nielsen M.R."/>
            <person name="Sondergaard T.E."/>
            <person name="Sorensen J.L."/>
            <person name="Fitzpatrick D.A."/>
            <person name="Frisvad J.C."/>
            <person name="Nielsen K.L."/>
        </authorList>
    </citation>
    <scope>NUCLEOTIDE SEQUENCE</scope>
    <source>
        <strain evidence="1">IBT 17660</strain>
    </source>
</reference>
<organism evidence="1 2">
    <name type="scientific">Penicillium desertorum</name>
    <dbReference type="NCBI Taxonomy" id="1303715"/>
    <lineage>
        <taxon>Eukaryota</taxon>
        <taxon>Fungi</taxon>
        <taxon>Dikarya</taxon>
        <taxon>Ascomycota</taxon>
        <taxon>Pezizomycotina</taxon>
        <taxon>Eurotiomycetes</taxon>
        <taxon>Eurotiomycetidae</taxon>
        <taxon>Eurotiales</taxon>
        <taxon>Aspergillaceae</taxon>
        <taxon>Penicillium</taxon>
    </lineage>
</organism>
<proteinExistence type="predicted"/>
<dbReference type="AlphaFoldDB" id="A0A9W9X0I5"/>